<feature type="transmembrane region" description="Helical" evidence="2">
    <location>
        <begin position="38"/>
        <end position="60"/>
    </location>
</feature>
<name>A0A836CID8_9STRA</name>
<keyword evidence="4" id="KW-1185">Reference proteome</keyword>
<feature type="compositionally biased region" description="Low complexity" evidence="1">
    <location>
        <begin position="320"/>
        <end position="331"/>
    </location>
</feature>
<gene>
    <name evidence="3" type="ORF">JKP88DRAFT_289761</name>
</gene>
<accession>A0A836CID8</accession>
<feature type="region of interest" description="Disordered" evidence="1">
    <location>
        <begin position="314"/>
        <end position="347"/>
    </location>
</feature>
<evidence type="ECO:0000313" key="3">
    <source>
        <dbReference type="EMBL" id="KAG5184736.1"/>
    </source>
</evidence>
<organism evidence="3 4">
    <name type="scientific">Tribonema minus</name>
    <dbReference type="NCBI Taxonomy" id="303371"/>
    <lineage>
        <taxon>Eukaryota</taxon>
        <taxon>Sar</taxon>
        <taxon>Stramenopiles</taxon>
        <taxon>Ochrophyta</taxon>
        <taxon>PX clade</taxon>
        <taxon>Xanthophyceae</taxon>
        <taxon>Tribonematales</taxon>
        <taxon>Tribonemataceae</taxon>
        <taxon>Tribonema</taxon>
    </lineage>
</organism>
<evidence type="ECO:0000313" key="4">
    <source>
        <dbReference type="Proteomes" id="UP000664859"/>
    </source>
</evidence>
<evidence type="ECO:0000256" key="2">
    <source>
        <dbReference type="SAM" id="Phobius"/>
    </source>
</evidence>
<dbReference type="EMBL" id="JAFCMP010000154">
    <property type="protein sequence ID" value="KAG5184736.1"/>
    <property type="molecule type" value="Genomic_DNA"/>
</dbReference>
<dbReference type="Proteomes" id="UP000664859">
    <property type="component" value="Unassembled WGS sequence"/>
</dbReference>
<sequence length="374" mass="41185">MLKAAAKERCGRFVVDIQELILKFTWARNLIRKGTEDWPALAIALMLILGLRVSEITYAIRFDQMTIGPRLPIADIAFDTLDVPNLEKKPYHVCIFPDAHLTAAMVAQRLRELRANWTKPMTPKKKEEKINKILKTSDFFSTIRTAYTTHYAAAKAEKPKMHLTFTTHMLRTLYLAAMVKVSGTQFEHHDGALFLNHVYRRIALHHYTTMRVEHTTLEPQKNEQDTVTSDGVMVLPPPIGYEAEPDADEDAAAPVPDAVGAAGDDDDDNFETFITDYRRTARNARIAAAAAAAPIAPAARAAAVAAPVVDEDAGTGGAAGVDDGPAARDAVNSTRKRKAPTSSDPRKKIFQAIMESDISWADKHAIMSVALAQE</sequence>
<evidence type="ECO:0000256" key="1">
    <source>
        <dbReference type="SAM" id="MobiDB-lite"/>
    </source>
</evidence>
<dbReference type="AlphaFoldDB" id="A0A836CID8"/>
<keyword evidence="2" id="KW-0472">Membrane</keyword>
<keyword evidence="2" id="KW-0812">Transmembrane</keyword>
<keyword evidence="2" id="KW-1133">Transmembrane helix</keyword>
<comment type="caution">
    <text evidence="3">The sequence shown here is derived from an EMBL/GenBank/DDBJ whole genome shotgun (WGS) entry which is preliminary data.</text>
</comment>
<reference evidence="3" key="1">
    <citation type="submission" date="2021-02" db="EMBL/GenBank/DDBJ databases">
        <title>First Annotated Genome of the Yellow-green Alga Tribonema minus.</title>
        <authorList>
            <person name="Mahan K.M."/>
        </authorList>
    </citation>
    <scope>NUCLEOTIDE SEQUENCE</scope>
    <source>
        <strain evidence="3">UTEX B ZZ1240</strain>
    </source>
</reference>
<proteinExistence type="predicted"/>
<protein>
    <submittedName>
        <fullName evidence="3">Uncharacterized protein</fullName>
    </submittedName>
</protein>